<feature type="domain" description="ASCH" evidence="1">
    <location>
        <begin position="5"/>
        <end position="96"/>
    </location>
</feature>
<dbReference type="InterPro" id="IPR015947">
    <property type="entry name" value="PUA-like_sf"/>
</dbReference>
<comment type="caution">
    <text evidence="2">The sequence shown here is derived from an EMBL/GenBank/DDBJ whole genome shotgun (WGS) entry which is preliminary data.</text>
</comment>
<evidence type="ECO:0000313" key="3">
    <source>
        <dbReference type="Proteomes" id="UP001652431"/>
    </source>
</evidence>
<name>A0ABT2RJW4_9FIRM</name>
<dbReference type="Gene3D" id="2.30.130.30">
    <property type="entry name" value="Hypothetical protein"/>
    <property type="match status" value="1"/>
</dbReference>
<evidence type="ECO:0000259" key="1">
    <source>
        <dbReference type="Pfam" id="PF04266"/>
    </source>
</evidence>
<dbReference type="RefSeq" id="WP_158368335.1">
    <property type="nucleotide sequence ID" value="NZ_JAOQJU010000002.1"/>
</dbReference>
<dbReference type="CDD" id="cd06554">
    <property type="entry name" value="ASCH_ASC-1_like"/>
    <property type="match status" value="1"/>
</dbReference>
<reference evidence="2 3" key="1">
    <citation type="journal article" date="2021" name="ISME Commun">
        <title>Automated analysis of genomic sequences facilitates high-throughput and comprehensive description of bacteria.</title>
        <authorList>
            <person name="Hitch T.C.A."/>
        </authorList>
    </citation>
    <scope>NUCLEOTIDE SEQUENCE [LARGE SCALE GENOMIC DNA]</scope>
    <source>
        <strain evidence="2 3">Sanger_03</strain>
    </source>
</reference>
<dbReference type="Proteomes" id="UP001652431">
    <property type="component" value="Unassembled WGS sequence"/>
</dbReference>
<accession>A0ABT2RJW4</accession>
<evidence type="ECO:0000313" key="2">
    <source>
        <dbReference type="EMBL" id="MCU6685685.1"/>
    </source>
</evidence>
<dbReference type="InterPro" id="IPR007374">
    <property type="entry name" value="ASCH_domain"/>
</dbReference>
<keyword evidence="3" id="KW-1185">Reference proteome</keyword>
<organism evidence="2 3">
    <name type="scientific">Dorea acetigenes</name>
    <dbReference type="NCBI Taxonomy" id="2981787"/>
    <lineage>
        <taxon>Bacteria</taxon>
        <taxon>Bacillati</taxon>
        <taxon>Bacillota</taxon>
        <taxon>Clostridia</taxon>
        <taxon>Lachnospirales</taxon>
        <taxon>Lachnospiraceae</taxon>
        <taxon>Dorea</taxon>
    </lineage>
</organism>
<proteinExistence type="predicted"/>
<gene>
    <name evidence="2" type="ORF">OCV99_03775</name>
</gene>
<protein>
    <submittedName>
        <fullName evidence="2">ASCH domain-containing protein</fullName>
    </submittedName>
</protein>
<dbReference type="EMBL" id="JAOQJU010000002">
    <property type="protein sequence ID" value="MCU6685685.1"/>
    <property type="molecule type" value="Genomic_DNA"/>
</dbReference>
<dbReference type="Pfam" id="PF04266">
    <property type="entry name" value="ASCH"/>
    <property type="match status" value="1"/>
</dbReference>
<sequence>MKAITVIQPWATLLATGKKHIETRSWRTKYRGEILIHAGKKDPLWGISMMTDGAWEKALLVLGLYEEFNRFERFPTGAVIGKANLVNCLRIDELTAALIKEQHPDEYAFGDFTPGRYAWVMTDPVLFEKPIPASGKQGLWNWEVE</sequence>
<dbReference type="SUPFAM" id="SSF88697">
    <property type="entry name" value="PUA domain-like"/>
    <property type="match status" value="1"/>
</dbReference>